<dbReference type="PANTHER" id="PTHR21708">
    <property type="entry name" value="PROBABLE 2-DEHYDROPANTOATE 2-REDUCTASE"/>
    <property type="match status" value="1"/>
</dbReference>
<dbReference type="InterPro" id="IPR013332">
    <property type="entry name" value="KPR_N"/>
</dbReference>
<accession>A0ABQ2DX81</accession>
<dbReference type="InterPro" id="IPR013328">
    <property type="entry name" value="6PGD_dom2"/>
</dbReference>
<reference evidence="8" key="1">
    <citation type="journal article" date="2019" name="Int. J. Syst. Evol. Microbiol.">
        <title>The Global Catalogue of Microorganisms (GCM) 10K type strain sequencing project: providing services to taxonomists for standard genome sequencing and annotation.</title>
        <authorList>
            <consortium name="The Broad Institute Genomics Platform"/>
            <consortium name="The Broad Institute Genome Sequencing Center for Infectious Disease"/>
            <person name="Wu L."/>
            <person name="Ma J."/>
        </authorList>
    </citation>
    <scope>NUCLEOTIDE SEQUENCE [LARGE SCALE GENOMIC DNA]</scope>
    <source>
        <strain evidence="8">JCM 30071</strain>
    </source>
</reference>
<dbReference type="Gene3D" id="3.40.50.720">
    <property type="entry name" value="NAD(P)-binding Rossmann-like Domain"/>
    <property type="match status" value="1"/>
</dbReference>
<feature type="domain" description="Ketopantoate reductase N-terminal" evidence="5">
    <location>
        <begin position="3"/>
        <end position="149"/>
    </location>
</feature>
<evidence type="ECO:0000313" key="7">
    <source>
        <dbReference type="EMBL" id="GGJ72645.1"/>
    </source>
</evidence>
<dbReference type="InterPro" id="IPR051402">
    <property type="entry name" value="KPR-Related"/>
</dbReference>
<dbReference type="SUPFAM" id="SSF48179">
    <property type="entry name" value="6-phosphogluconate dehydrogenase C-terminal domain-like"/>
    <property type="match status" value="1"/>
</dbReference>
<dbReference type="PANTHER" id="PTHR21708:SF26">
    <property type="entry name" value="2-DEHYDROPANTOATE 2-REDUCTASE"/>
    <property type="match status" value="1"/>
</dbReference>
<sequence>MRIGIAGAGAVGSYFGAILHFAGHDVTFLARGKHFQAMKQAGLRMIKGEEEFLVDATFTDKINELSECELVLFCVKSNDTEAMASQLKLVLPSNCLIVTMQNGVENEQLLGTIFDHDRILSTAAYIQAAIDEPGKVTQKGRVKLVIGELHSSAKASCLEINQLFQAAGIDSVYAQSIMENKWRKLIWNVTFNPLSAILNANVGEILANEELRYTASLICQEAIDVAERLKIELKNNQTVESVLRKAERAKKHHTSMLQDRRKGKPMEVEAMCGYIVRKGLEINVPTPNIQVVYSILTYMDKSKH</sequence>
<dbReference type="EMBL" id="BMPN01000008">
    <property type="protein sequence ID" value="GGJ72645.1"/>
    <property type="molecule type" value="Genomic_DNA"/>
</dbReference>
<dbReference type="InterPro" id="IPR008927">
    <property type="entry name" value="6-PGluconate_DH-like_C_sf"/>
</dbReference>
<feature type="domain" description="Ketopantoate reductase C-terminal" evidence="6">
    <location>
        <begin position="177"/>
        <end position="297"/>
    </location>
</feature>
<evidence type="ECO:0000256" key="3">
    <source>
        <dbReference type="ARBA" id="ARBA00023002"/>
    </source>
</evidence>
<proteinExistence type="inferred from homology"/>
<evidence type="ECO:0000256" key="1">
    <source>
        <dbReference type="ARBA" id="ARBA00007870"/>
    </source>
</evidence>
<dbReference type="NCBIfam" id="TIGR00745">
    <property type="entry name" value="apbA_panE"/>
    <property type="match status" value="1"/>
</dbReference>
<keyword evidence="8" id="KW-1185">Reference proteome</keyword>
<dbReference type="Pfam" id="PF02558">
    <property type="entry name" value="ApbA"/>
    <property type="match status" value="1"/>
</dbReference>
<comment type="pathway">
    <text evidence="4">Cofactor biosynthesis; (R)-pantothenate biosynthesis; (R)-pantoate from 3-methyl-2-oxobutanoate: step 2/2.</text>
</comment>
<name>A0ABQ2DX81_9BACI</name>
<keyword evidence="4" id="KW-0566">Pantothenate biosynthesis</keyword>
<evidence type="ECO:0000313" key="8">
    <source>
        <dbReference type="Proteomes" id="UP000634435"/>
    </source>
</evidence>
<dbReference type="SUPFAM" id="SSF51735">
    <property type="entry name" value="NAD(P)-binding Rossmann-fold domains"/>
    <property type="match status" value="1"/>
</dbReference>
<organism evidence="7 8">
    <name type="scientific">Virgibacillus kapii</name>
    <dbReference type="NCBI Taxonomy" id="1638645"/>
    <lineage>
        <taxon>Bacteria</taxon>
        <taxon>Bacillati</taxon>
        <taxon>Bacillota</taxon>
        <taxon>Bacilli</taxon>
        <taxon>Bacillales</taxon>
        <taxon>Bacillaceae</taxon>
        <taxon>Virgibacillus</taxon>
    </lineage>
</organism>
<dbReference type="InterPro" id="IPR013752">
    <property type="entry name" value="KPA_reductase"/>
</dbReference>
<gene>
    <name evidence="7" type="primary">panE</name>
    <name evidence="7" type="ORF">GCM10007111_37810</name>
</gene>
<protein>
    <recommendedName>
        <fullName evidence="4">2-dehydropantoate 2-reductase</fullName>
        <ecNumber evidence="4">1.1.1.169</ecNumber>
    </recommendedName>
    <alternativeName>
        <fullName evidence="4">Ketopantoate reductase</fullName>
    </alternativeName>
</protein>
<comment type="function">
    <text evidence="4">Catalyzes the NADPH-dependent reduction of ketopantoate into pantoic acid.</text>
</comment>
<dbReference type="Gene3D" id="1.10.1040.10">
    <property type="entry name" value="N-(1-d-carboxylethyl)-l-norvaline Dehydrogenase, domain 2"/>
    <property type="match status" value="1"/>
</dbReference>
<dbReference type="Pfam" id="PF08546">
    <property type="entry name" value="ApbA_C"/>
    <property type="match status" value="1"/>
</dbReference>
<comment type="catalytic activity">
    <reaction evidence="4">
        <text>(R)-pantoate + NADP(+) = 2-dehydropantoate + NADPH + H(+)</text>
        <dbReference type="Rhea" id="RHEA:16233"/>
        <dbReference type="ChEBI" id="CHEBI:11561"/>
        <dbReference type="ChEBI" id="CHEBI:15378"/>
        <dbReference type="ChEBI" id="CHEBI:15980"/>
        <dbReference type="ChEBI" id="CHEBI:57783"/>
        <dbReference type="ChEBI" id="CHEBI:58349"/>
        <dbReference type="EC" id="1.1.1.169"/>
    </reaction>
</comment>
<keyword evidence="3 4" id="KW-0560">Oxidoreductase</keyword>
<comment type="caution">
    <text evidence="7">The sequence shown here is derived from an EMBL/GenBank/DDBJ whole genome shotgun (WGS) entry which is preliminary data.</text>
</comment>
<dbReference type="EC" id="1.1.1.169" evidence="4"/>
<evidence type="ECO:0000259" key="6">
    <source>
        <dbReference type="Pfam" id="PF08546"/>
    </source>
</evidence>
<evidence type="ECO:0000259" key="5">
    <source>
        <dbReference type="Pfam" id="PF02558"/>
    </source>
</evidence>
<dbReference type="InterPro" id="IPR036291">
    <property type="entry name" value="NAD(P)-bd_dom_sf"/>
</dbReference>
<evidence type="ECO:0000256" key="2">
    <source>
        <dbReference type="ARBA" id="ARBA00022857"/>
    </source>
</evidence>
<dbReference type="InterPro" id="IPR003710">
    <property type="entry name" value="ApbA"/>
</dbReference>
<keyword evidence="2 4" id="KW-0521">NADP</keyword>
<comment type="similarity">
    <text evidence="1 4">Belongs to the ketopantoate reductase family.</text>
</comment>
<dbReference type="Proteomes" id="UP000634435">
    <property type="component" value="Unassembled WGS sequence"/>
</dbReference>
<evidence type="ECO:0000256" key="4">
    <source>
        <dbReference type="RuleBase" id="RU362068"/>
    </source>
</evidence>
<dbReference type="RefSeq" id="WP_021289628.1">
    <property type="nucleotide sequence ID" value="NZ_BMPN01000008.1"/>
</dbReference>